<protein>
    <recommendedName>
        <fullName evidence="9">Sushi domain-containing protein</fullName>
    </recommendedName>
</protein>
<dbReference type="SUPFAM" id="SSF57535">
    <property type="entry name" value="Complement control module/SCR domain"/>
    <property type="match status" value="4"/>
</dbReference>
<feature type="domain" description="Sushi" evidence="6">
    <location>
        <begin position="253"/>
        <end position="314"/>
    </location>
</feature>
<reference evidence="7" key="2">
    <citation type="submission" date="2025-08" db="UniProtKB">
        <authorList>
            <consortium name="Ensembl"/>
        </authorList>
    </citation>
    <scope>IDENTIFICATION</scope>
</reference>
<dbReference type="STRING" id="51511.ENSCSAVP00000013227"/>
<dbReference type="AlphaFoldDB" id="H2Z6L5"/>
<dbReference type="InterPro" id="IPR001879">
    <property type="entry name" value="GPCR_2_extracellular_dom"/>
</dbReference>
<dbReference type="GO" id="GO:0016020">
    <property type="term" value="C:membrane"/>
    <property type="evidence" value="ECO:0007669"/>
    <property type="project" value="InterPro"/>
</dbReference>
<dbReference type="InterPro" id="IPR051277">
    <property type="entry name" value="SEZ6_CSMD_C4BPB_Regulators"/>
</dbReference>
<evidence type="ECO:0000256" key="4">
    <source>
        <dbReference type="PROSITE-ProRule" id="PRU00302"/>
    </source>
</evidence>
<dbReference type="PANTHER" id="PTHR45656">
    <property type="entry name" value="PROTEIN CBR-CLEC-78"/>
    <property type="match status" value="1"/>
</dbReference>
<dbReference type="GO" id="GO:0004930">
    <property type="term" value="F:G protein-coupled receptor activity"/>
    <property type="evidence" value="ECO:0007669"/>
    <property type="project" value="InterPro"/>
</dbReference>
<evidence type="ECO:0000313" key="8">
    <source>
        <dbReference type="Proteomes" id="UP000007875"/>
    </source>
</evidence>
<feature type="domain" description="Sushi" evidence="6">
    <location>
        <begin position="129"/>
        <end position="186"/>
    </location>
</feature>
<keyword evidence="1" id="KW-0732">Signal</keyword>
<evidence type="ECO:0000313" key="7">
    <source>
        <dbReference type="Ensembl" id="ENSCSAVP00000013227.1"/>
    </source>
</evidence>
<evidence type="ECO:0000256" key="3">
    <source>
        <dbReference type="ARBA" id="ARBA00023157"/>
    </source>
</evidence>
<keyword evidence="2" id="KW-0677">Repeat</keyword>
<sequence length="365" mass="39672">MEYELQRGANKHKHVTITTYRTTNDLLGIRNATPRVAIPCVVVAVAQTSATLLYCLIDSAKCTPIQSPLNGRKACRFISEATEVGSVCTFSCNAGFGLHGSKTSSCVLSSDGKFARFNSPTPKCRPISKKCQPIFRPLNGEVLCNNENNDGSVCTLSCDTGYFLDGSRTRECSNGIWSGRPTVCRRITCSPELDQPANGNIICSDRNNEGSVCSFSCDDDYVLVGEAERTCMANVNSARGTWDNSPSPVCERKRCAIIPDVINGFHSCTDGYFIGSQCEFGCDDYHTRNGTLYSTCLEIDGILQWDKPNPTCSPNVCSDQGSLSHGISRCSDGNRATSTCLFQCIDPGYSLFPPFITQNTCLNDT</sequence>
<dbReference type="InterPro" id="IPR035976">
    <property type="entry name" value="Sushi/SCR/CCP_sf"/>
</dbReference>
<comment type="caution">
    <text evidence="4">Lacks conserved residue(s) required for the propagation of feature annotation.</text>
</comment>
<feature type="domain" description="Sushi" evidence="6">
    <location>
        <begin position="60"/>
        <end position="126"/>
    </location>
</feature>
<dbReference type="eggNOG" id="KOG4297">
    <property type="taxonomic scope" value="Eukaryota"/>
</dbReference>
<dbReference type="OMA" id="STCMENI"/>
<accession>H2Z6L5</accession>
<feature type="domain" description="G-protein coupled receptors family 2 profile 1" evidence="5">
    <location>
        <begin position="171"/>
        <end position="259"/>
    </location>
</feature>
<evidence type="ECO:0008006" key="9">
    <source>
        <dbReference type="Google" id="ProtNLM"/>
    </source>
</evidence>
<dbReference type="PROSITE" id="PS50227">
    <property type="entry name" value="G_PROTEIN_RECEP_F2_3"/>
    <property type="match status" value="1"/>
</dbReference>
<reference evidence="8" key="1">
    <citation type="submission" date="2003-08" db="EMBL/GenBank/DDBJ databases">
        <authorList>
            <person name="Birren B."/>
            <person name="Nusbaum C."/>
            <person name="Abebe A."/>
            <person name="Abouelleil A."/>
            <person name="Adekoya E."/>
            <person name="Ait-zahra M."/>
            <person name="Allen N."/>
            <person name="Allen T."/>
            <person name="An P."/>
            <person name="Anderson M."/>
            <person name="Anderson S."/>
            <person name="Arachchi H."/>
            <person name="Armbruster J."/>
            <person name="Bachantsang P."/>
            <person name="Baldwin J."/>
            <person name="Barry A."/>
            <person name="Bayul T."/>
            <person name="Blitshsteyn B."/>
            <person name="Bloom T."/>
            <person name="Blye J."/>
            <person name="Boguslavskiy L."/>
            <person name="Borowsky M."/>
            <person name="Boukhgalter B."/>
            <person name="Brunache A."/>
            <person name="Butler J."/>
            <person name="Calixte N."/>
            <person name="Calvo S."/>
            <person name="Camarata J."/>
            <person name="Campo K."/>
            <person name="Chang J."/>
            <person name="Cheshatsang Y."/>
            <person name="Citroen M."/>
            <person name="Collymore A."/>
            <person name="Considine T."/>
            <person name="Cook A."/>
            <person name="Cooke P."/>
            <person name="Corum B."/>
            <person name="Cuomo C."/>
            <person name="David R."/>
            <person name="Dawoe T."/>
            <person name="Degray S."/>
            <person name="Dodge S."/>
            <person name="Dooley K."/>
            <person name="Dorje P."/>
            <person name="Dorjee K."/>
            <person name="Dorris L."/>
            <person name="Duffey N."/>
            <person name="Dupes A."/>
            <person name="Elkins T."/>
            <person name="Engels R."/>
            <person name="Erickson J."/>
            <person name="Farina A."/>
            <person name="Faro S."/>
            <person name="Ferreira P."/>
            <person name="Fischer H."/>
            <person name="Fitzgerald M."/>
            <person name="Foley K."/>
            <person name="Gage D."/>
            <person name="Galagan J."/>
            <person name="Gearin G."/>
            <person name="Gnerre S."/>
            <person name="Gnirke A."/>
            <person name="Goyette A."/>
            <person name="Graham J."/>
            <person name="Grandbois E."/>
            <person name="Gyaltsen K."/>
            <person name="Hafez N."/>
            <person name="Hagopian D."/>
            <person name="Hagos B."/>
            <person name="Hall J."/>
            <person name="Hatcher B."/>
            <person name="Heller A."/>
            <person name="Higgins H."/>
            <person name="Honan T."/>
            <person name="Horn A."/>
            <person name="Houde N."/>
            <person name="Hughes L."/>
            <person name="Hulme W."/>
            <person name="Husby E."/>
            <person name="Iliev I."/>
            <person name="Jaffe D."/>
            <person name="Jones C."/>
            <person name="Kamal M."/>
            <person name="Kamat A."/>
            <person name="Kamvysselis M."/>
            <person name="Karlsson E."/>
            <person name="Kells C."/>
            <person name="Kieu A."/>
            <person name="Kisner P."/>
            <person name="Kodira C."/>
            <person name="Kulbokas E."/>
            <person name="Labutti K."/>
            <person name="Lama D."/>
            <person name="Landers T."/>
            <person name="Leger J."/>
            <person name="Levine S."/>
            <person name="Lewis D."/>
            <person name="Lewis T."/>
            <person name="Lindblad-toh K."/>
            <person name="Liu X."/>
            <person name="Lokyitsang T."/>
            <person name="Lokyitsang Y."/>
            <person name="Lucien O."/>
            <person name="Lui A."/>
            <person name="Ma L.J."/>
            <person name="Mabbitt R."/>
            <person name="Macdonald J."/>
            <person name="Maclean C."/>
            <person name="Major J."/>
            <person name="Manning J."/>
            <person name="Marabella R."/>
            <person name="Maru K."/>
            <person name="Matthews C."/>
            <person name="Mauceli E."/>
            <person name="Mccarthy M."/>
            <person name="Mcdonough S."/>
            <person name="Mcghee T."/>
            <person name="Meldrim J."/>
            <person name="Meneus L."/>
            <person name="Mesirov J."/>
            <person name="Mihalev A."/>
            <person name="Mihova T."/>
            <person name="Mikkelsen T."/>
            <person name="Mlenga V."/>
            <person name="Moru K."/>
            <person name="Mozes J."/>
            <person name="Mulrain L."/>
            <person name="Munson G."/>
            <person name="Naylor J."/>
            <person name="Newes C."/>
            <person name="Nguyen C."/>
            <person name="Nguyen N."/>
            <person name="Nguyen T."/>
            <person name="Nicol R."/>
            <person name="Nielsen C."/>
            <person name="Nizzari M."/>
            <person name="Norbu C."/>
            <person name="Norbu N."/>
            <person name="O'donnell P."/>
            <person name="Okoawo O."/>
            <person name="O'leary S."/>
            <person name="Omotosho B."/>
            <person name="O'neill K."/>
            <person name="Osman S."/>
            <person name="Parker S."/>
            <person name="Perrin D."/>
            <person name="Phunkhang P."/>
            <person name="Piqani B."/>
            <person name="Purcell S."/>
            <person name="Rachupka T."/>
            <person name="Ramasamy U."/>
            <person name="Rameau R."/>
            <person name="Ray V."/>
            <person name="Raymond C."/>
            <person name="Retta R."/>
            <person name="Richardson S."/>
            <person name="Rise C."/>
            <person name="Rodriguez J."/>
            <person name="Rogers J."/>
            <person name="Rogov P."/>
            <person name="Rutman M."/>
            <person name="Schupbach R."/>
            <person name="Seaman C."/>
            <person name="Settipalli S."/>
            <person name="Sharpe T."/>
            <person name="Sheridan J."/>
            <person name="Sherpa N."/>
            <person name="Shi J."/>
            <person name="Smirnov S."/>
            <person name="Smith C."/>
            <person name="Sougnez C."/>
            <person name="Spencer B."/>
            <person name="Stalker J."/>
            <person name="Stange-thomann N."/>
            <person name="Stavropoulos S."/>
            <person name="Stetson K."/>
            <person name="Stone C."/>
            <person name="Stone S."/>
            <person name="Stubbs M."/>
            <person name="Talamas J."/>
            <person name="Tchuinga P."/>
            <person name="Tenzing P."/>
            <person name="Tesfaye S."/>
            <person name="Theodore J."/>
            <person name="Thoulutsang Y."/>
            <person name="Topham K."/>
            <person name="Towey S."/>
            <person name="Tsamla T."/>
            <person name="Tsomo N."/>
            <person name="Vallee D."/>
            <person name="Vassiliev H."/>
            <person name="Venkataraman V."/>
            <person name="Vinson J."/>
            <person name="Vo A."/>
            <person name="Wade C."/>
            <person name="Wang S."/>
            <person name="Wangchuk T."/>
            <person name="Wangdi T."/>
            <person name="Whittaker C."/>
            <person name="Wilkinson J."/>
            <person name="Wu Y."/>
            <person name="Wyman D."/>
            <person name="Yadav S."/>
            <person name="Yang S."/>
            <person name="Yang X."/>
            <person name="Yeager S."/>
            <person name="Yee E."/>
            <person name="Young G."/>
            <person name="Zainoun J."/>
            <person name="Zembeck L."/>
            <person name="Zimmer A."/>
            <person name="Zody M."/>
            <person name="Lander E."/>
        </authorList>
    </citation>
    <scope>NUCLEOTIDE SEQUENCE [LARGE SCALE GENOMIC DNA]</scope>
</reference>
<reference evidence="7" key="3">
    <citation type="submission" date="2025-09" db="UniProtKB">
        <authorList>
            <consortium name="Ensembl"/>
        </authorList>
    </citation>
    <scope>IDENTIFICATION</scope>
</reference>
<evidence type="ECO:0000259" key="6">
    <source>
        <dbReference type="PROSITE" id="PS50923"/>
    </source>
</evidence>
<keyword evidence="3" id="KW-1015">Disulfide bond</keyword>
<dbReference type="InterPro" id="IPR000436">
    <property type="entry name" value="Sushi_SCR_CCP_dom"/>
</dbReference>
<keyword evidence="8" id="KW-1185">Reference proteome</keyword>
<dbReference type="InParanoid" id="H2Z6L5"/>
<evidence type="ECO:0000256" key="1">
    <source>
        <dbReference type="ARBA" id="ARBA00022729"/>
    </source>
</evidence>
<dbReference type="PROSITE" id="PS50923">
    <property type="entry name" value="SUSHI"/>
    <property type="match status" value="4"/>
</dbReference>
<evidence type="ECO:0000259" key="5">
    <source>
        <dbReference type="PROSITE" id="PS50227"/>
    </source>
</evidence>
<dbReference type="Proteomes" id="UP000007875">
    <property type="component" value="Unassembled WGS sequence"/>
</dbReference>
<evidence type="ECO:0000256" key="2">
    <source>
        <dbReference type="ARBA" id="ARBA00022737"/>
    </source>
</evidence>
<organism evidence="7 8">
    <name type="scientific">Ciona savignyi</name>
    <name type="common">Pacific transparent sea squirt</name>
    <dbReference type="NCBI Taxonomy" id="51511"/>
    <lineage>
        <taxon>Eukaryota</taxon>
        <taxon>Metazoa</taxon>
        <taxon>Chordata</taxon>
        <taxon>Tunicata</taxon>
        <taxon>Ascidiacea</taxon>
        <taxon>Phlebobranchia</taxon>
        <taxon>Cionidae</taxon>
        <taxon>Ciona</taxon>
    </lineage>
</organism>
<dbReference type="GeneTree" id="ENSGT00940000165024"/>
<dbReference type="Gene3D" id="2.10.70.10">
    <property type="entry name" value="Complement Module, domain 1"/>
    <property type="match status" value="4"/>
</dbReference>
<feature type="domain" description="Sushi" evidence="6">
    <location>
        <begin position="187"/>
        <end position="252"/>
    </location>
</feature>
<dbReference type="Ensembl" id="ENSCSAVT00000013377.1">
    <property type="protein sequence ID" value="ENSCSAVP00000013227.1"/>
    <property type="gene ID" value="ENSCSAVG00000007767.1"/>
</dbReference>
<dbReference type="HOGENOM" id="CLU_663144_0_0_1"/>
<dbReference type="SMART" id="SM00032">
    <property type="entry name" value="CCP"/>
    <property type="match status" value="4"/>
</dbReference>
<keyword evidence="4" id="KW-0768">Sushi</keyword>
<dbReference type="PANTHER" id="PTHR45656:SF4">
    <property type="entry name" value="PROTEIN CBR-CLEC-78"/>
    <property type="match status" value="1"/>
</dbReference>
<dbReference type="CDD" id="cd00033">
    <property type="entry name" value="CCP"/>
    <property type="match status" value="4"/>
</dbReference>
<dbReference type="Pfam" id="PF00084">
    <property type="entry name" value="Sushi"/>
    <property type="match status" value="4"/>
</dbReference>
<proteinExistence type="predicted"/>
<name>H2Z6L5_CIOSA</name>